<dbReference type="InterPro" id="IPR023393">
    <property type="entry name" value="START-like_dom_sf"/>
</dbReference>
<dbReference type="SUPFAM" id="SSF55961">
    <property type="entry name" value="Bet v1-like"/>
    <property type="match status" value="1"/>
</dbReference>
<keyword evidence="2" id="KW-1185">Reference proteome</keyword>
<dbReference type="RefSeq" id="WP_255889413.1">
    <property type="nucleotide sequence ID" value="NZ_JAFMZM010000002.1"/>
</dbReference>
<gene>
    <name evidence="1" type="ORF">ACFQO6_03505</name>
</gene>
<dbReference type="Proteomes" id="UP001596524">
    <property type="component" value="Unassembled WGS sequence"/>
</dbReference>
<evidence type="ECO:0000313" key="2">
    <source>
        <dbReference type="Proteomes" id="UP001596524"/>
    </source>
</evidence>
<reference evidence="2" key="1">
    <citation type="journal article" date="2019" name="Int. J. Syst. Evol. Microbiol.">
        <title>The Global Catalogue of Microorganisms (GCM) 10K type strain sequencing project: providing services to taxonomists for standard genome sequencing and annotation.</title>
        <authorList>
            <consortium name="The Broad Institute Genomics Platform"/>
            <consortium name="The Broad Institute Genome Sequencing Center for Infectious Disease"/>
            <person name="Wu L."/>
            <person name="Ma J."/>
        </authorList>
    </citation>
    <scope>NUCLEOTIDE SEQUENCE [LARGE SCALE GENOMIC DNA]</scope>
    <source>
        <strain evidence="2">FCH27</strain>
    </source>
</reference>
<evidence type="ECO:0000313" key="1">
    <source>
        <dbReference type="EMBL" id="MFC7359324.1"/>
    </source>
</evidence>
<dbReference type="InterPro" id="IPR010419">
    <property type="entry name" value="CO_DH_gsu"/>
</dbReference>
<dbReference type="Gene3D" id="3.30.530.20">
    <property type="match status" value="1"/>
</dbReference>
<dbReference type="Pfam" id="PF06240">
    <property type="entry name" value="COXG"/>
    <property type="match status" value="1"/>
</dbReference>
<comment type="caution">
    <text evidence="1">The sequence shown here is derived from an EMBL/GenBank/DDBJ whole genome shotgun (WGS) entry which is preliminary data.</text>
</comment>
<accession>A0ABW2MWI4</accession>
<dbReference type="EMBL" id="JBHTCH010000004">
    <property type="protein sequence ID" value="MFC7359324.1"/>
    <property type="molecule type" value="Genomic_DNA"/>
</dbReference>
<protein>
    <submittedName>
        <fullName evidence="1">CoxG family protein</fullName>
    </submittedName>
</protein>
<organism evidence="1 2">
    <name type="scientific">Nocardioides astragali</name>
    <dbReference type="NCBI Taxonomy" id="1776736"/>
    <lineage>
        <taxon>Bacteria</taxon>
        <taxon>Bacillati</taxon>
        <taxon>Actinomycetota</taxon>
        <taxon>Actinomycetes</taxon>
        <taxon>Propionibacteriales</taxon>
        <taxon>Nocardioidaceae</taxon>
        <taxon>Nocardioides</taxon>
    </lineage>
</organism>
<proteinExistence type="predicted"/>
<name>A0ABW2MWI4_9ACTN</name>
<sequence length="199" mass="21703">MTTRKVDWSKRTAKKTAGTTVVLNDHVIVPVTTDRAWSRLEDVPLVASCLPGLDPTTLVAESDNVFRARMTNTVMGISANWDLRATIEPDSSRRVLRVLLEGEDPKLNMKLGGDATVEVKPAEEGTSLLDYVANLRIDGSLAAMGGPVIKAILADAIEQFVAVVGGQEVAPKPSPLQRLRDRLVSWWRAVRQRPRGPNG</sequence>